<evidence type="ECO:0000256" key="1">
    <source>
        <dbReference type="ARBA" id="ARBA00022475"/>
    </source>
</evidence>
<sequence>MHDNQTPQTCPLKIRQWVWITLLAIALDQASKLLAENFLSYHNPVEIMPMLNFTLIYNPGAAFSFLASQGGWQRWFFLILTSIVSLFIFLWLKKLKSHQTFQYIALALILGGALGNLIDRAIYGHVIDFIDVYYQQHRWPAFNIADSVITIGAFLLIYDALKNPDEKSNA</sequence>
<dbReference type="GO" id="GO:0016020">
    <property type="term" value="C:membrane"/>
    <property type="evidence" value="ECO:0007669"/>
    <property type="project" value="InterPro"/>
</dbReference>
<evidence type="ECO:0000256" key="3">
    <source>
        <dbReference type="ARBA" id="ARBA00022692"/>
    </source>
</evidence>
<evidence type="ECO:0000256" key="6">
    <source>
        <dbReference type="ARBA" id="ARBA00023136"/>
    </source>
</evidence>
<dbReference type="EMBL" id="UOFG01000033">
    <property type="protein sequence ID" value="VAW58351.1"/>
    <property type="molecule type" value="Genomic_DNA"/>
</dbReference>
<keyword evidence="6 7" id="KW-0472">Membrane</keyword>
<dbReference type="PROSITE" id="PS00855">
    <property type="entry name" value="SPASE_II"/>
    <property type="match status" value="1"/>
</dbReference>
<dbReference type="GO" id="GO:0006508">
    <property type="term" value="P:proteolysis"/>
    <property type="evidence" value="ECO:0007669"/>
    <property type="project" value="UniProtKB-KW"/>
</dbReference>
<evidence type="ECO:0000256" key="4">
    <source>
        <dbReference type="ARBA" id="ARBA00022801"/>
    </source>
</evidence>
<dbReference type="NCBIfam" id="TIGR00077">
    <property type="entry name" value="lspA"/>
    <property type="match status" value="1"/>
</dbReference>
<name>A0A3B0WSJ1_9ZZZZ</name>
<feature type="transmembrane region" description="Helical" evidence="7">
    <location>
        <begin position="47"/>
        <end position="66"/>
    </location>
</feature>
<reference evidence="8" key="1">
    <citation type="submission" date="2018-06" db="EMBL/GenBank/DDBJ databases">
        <authorList>
            <person name="Zhirakovskaya E."/>
        </authorList>
    </citation>
    <scope>NUCLEOTIDE SEQUENCE</scope>
</reference>
<dbReference type="Pfam" id="PF01252">
    <property type="entry name" value="Peptidase_A8"/>
    <property type="match status" value="1"/>
</dbReference>
<feature type="transmembrane region" description="Helical" evidence="7">
    <location>
        <begin position="104"/>
        <end position="122"/>
    </location>
</feature>
<gene>
    <name evidence="8" type="ORF">MNBD_GAMMA11-3220</name>
</gene>
<dbReference type="EC" id="3.4.23.36" evidence="8"/>
<evidence type="ECO:0000313" key="8">
    <source>
        <dbReference type="EMBL" id="VAW58351.1"/>
    </source>
</evidence>
<keyword evidence="5 7" id="KW-1133">Transmembrane helix</keyword>
<dbReference type="GO" id="GO:0004190">
    <property type="term" value="F:aspartic-type endopeptidase activity"/>
    <property type="evidence" value="ECO:0007669"/>
    <property type="project" value="UniProtKB-EC"/>
</dbReference>
<keyword evidence="2" id="KW-0645">Protease</keyword>
<keyword evidence="4 8" id="KW-0378">Hydrolase</keyword>
<keyword evidence="8" id="KW-0449">Lipoprotein</keyword>
<dbReference type="PRINTS" id="PR00781">
    <property type="entry name" value="LIPOSIGPTASE"/>
</dbReference>
<dbReference type="InterPro" id="IPR001872">
    <property type="entry name" value="Peptidase_A8"/>
</dbReference>
<accession>A0A3B0WSJ1</accession>
<evidence type="ECO:0000256" key="2">
    <source>
        <dbReference type="ARBA" id="ARBA00022670"/>
    </source>
</evidence>
<dbReference type="AlphaFoldDB" id="A0A3B0WSJ1"/>
<dbReference type="HAMAP" id="MF_00161">
    <property type="entry name" value="LspA"/>
    <property type="match status" value="1"/>
</dbReference>
<evidence type="ECO:0000256" key="7">
    <source>
        <dbReference type="SAM" id="Phobius"/>
    </source>
</evidence>
<evidence type="ECO:0000256" key="5">
    <source>
        <dbReference type="ARBA" id="ARBA00022989"/>
    </source>
</evidence>
<protein>
    <submittedName>
        <fullName evidence="8">Lipoprotein signal peptidase</fullName>
        <ecNumber evidence="8">3.4.23.36</ecNumber>
    </submittedName>
</protein>
<dbReference type="PANTHER" id="PTHR33695:SF1">
    <property type="entry name" value="LIPOPROTEIN SIGNAL PEPTIDASE"/>
    <property type="match status" value="1"/>
</dbReference>
<feature type="transmembrane region" description="Helical" evidence="7">
    <location>
        <begin position="142"/>
        <end position="161"/>
    </location>
</feature>
<organism evidence="8">
    <name type="scientific">hydrothermal vent metagenome</name>
    <dbReference type="NCBI Taxonomy" id="652676"/>
    <lineage>
        <taxon>unclassified sequences</taxon>
        <taxon>metagenomes</taxon>
        <taxon>ecological metagenomes</taxon>
    </lineage>
</organism>
<dbReference type="PANTHER" id="PTHR33695">
    <property type="entry name" value="LIPOPROTEIN SIGNAL PEPTIDASE"/>
    <property type="match status" value="1"/>
</dbReference>
<keyword evidence="3 7" id="KW-0812">Transmembrane</keyword>
<feature type="transmembrane region" description="Helical" evidence="7">
    <location>
        <begin position="72"/>
        <end position="92"/>
    </location>
</feature>
<proteinExistence type="inferred from homology"/>
<keyword evidence="1" id="KW-1003">Cell membrane</keyword>